<evidence type="ECO:0000256" key="5">
    <source>
        <dbReference type="ARBA" id="ARBA00076468"/>
    </source>
</evidence>
<dbReference type="SMART" id="SM00020">
    <property type="entry name" value="Tryp_SPc"/>
    <property type="match status" value="1"/>
</dbReference>
<dbReference type="eggNOG" id="KOG3627">
    <property type="taxonomic scope" value="Eukaryota"/>
</dbReference>
<evidence type="ECO:0000256" key="7">
    <source>
        <dbReference type="SAM" id="SignalP"/>
    </source>
</evidence>
<dbReference type="EMBL" id="DS235151">
    <property type="protein sequence ID" value="EEB12587.1"/>
    <property type="molecule type" value="Genomic_DNA"/>
</dbReference>
<dbReference type="Proteomes" id="UP000009046">
    <property type="component" value="Unassembled WGS sequence"/>
</dbReference>
<dbReference type="SUPFAM" id="SSF50494">
    <property type="entry name" value="Trypsin-like serine proteases"/>
    <property type="match status" value="1"/>
</dbReference>
<dbReference type="InterPro" id="IPR018114">
    <property type="entry name" value="TRYPSIN_HIS"/>
</dbReference>
<evidence type="ECO:0000256" key="6">
    <source>
        <dbReference type="SAM" id="MobiDB-lite"/>
    </source>
</evidence>
<dbReference type="InParanoid" id="E0VGT1"/>
<dbReference type="PROSITE" id="PS00134">
    <property type="entry name" value="TRYPSIN_HIS"/>
    <property type="match status" value="1"/>
</dbReference>
<keyword evidence="7" id="KW-0732">Signal</keyword>
<feature type="signal peptide" evidence="7">
    <location>
        <begin position="1"/>
        <end position="16"/>
    </location>
</feature>
<evidence type="ECO:0000259" key="8">
    <source>
        <dbReference type="PROSITE" id="PS50240"/>
    </source>
</evidence>
<dbReference type="InterPro" id="IPR043504">
    <property type="entry name" value="Peptidase_S1_PA_chymotrypsin"/>
</dbReference>
<keyword evidence="11" id="KW-1185">Reference proteome</keyword>
<sequence length="1076" mass="118925">MKVLWISFLVLGVALANNSESNADDLWSWIGGSEKQESVSESQKQIRHTESVDQVADNILQSSRQGRILQEYNQIYNDPEVQHAIQSGNDTTARHYIKDRLCNLGLMQCEDEIEPKRGSVHPSDVIYAQPVAVKPVGHPIPAVPVRNPHHIKPNYLVGPYGPPRPVPFPGKYGPPPPGLGYKPHRPLGPKPYPIYEKPDFEDISGPGGIIDHEVPPPFVHGEAEHHQIHHGEKSTVVVNTQGASASTGVQQHVHHHFHHGSGTVGAGGVAHVGAISQGATLAIAQKPLVVERPVIVEKPVPVPTAGSFGGYGPSPVPSVYETVEPGEFGGSFNGIYGGSHGSYGSGSGGSYLNQDHFYKKQYNIKGGSSHAGSSSFSSSSSSSSNYAGGFSSYHTPRADQFERCSCVPIGQCPSYDIIGRKDEGNGIDPRSNPTDIQAIGLEDVVITDGNGTIISHQAKTTSKRESESEESEEESVEESAEQESEEDETKNRSKRQAPGKNENGEDKSEIQPRIFNGEIQEEISKLKVSPTYGVSFGLPQSGDHSLNLLGGHQSINPYGSSLNGNGVKIGPVAVNPLVSVQVTKDDSGERVVKPFVNLHVTPTHDAIHKIGDFKKKLLYQIANNINNDHEYVKHYENDHEHDHGHTDHHYHYSHTYKKPYNYHADKPIYSKPWHTSSYSSYHGYNYNDYESEHLSDFDYYDKYDTYDESFDRRNGKSLNISARPKTTDIRSNDFYNPLTLPASPSSSSHQLFNLNHQSSSDRVSFPRSKRDVSEKYVEKRQAYYGGSSGRCGPGYVCCRRPNKANYNHNRGQCGKRNAQGINGRIKTPTYVDGESEFGEYPWQVAILKKDPQESVYVCGGTLIDNLHIITAAHCVKTYTHYDLRVRLGEWDVNHDVEFYPYIERDVSLLQIHPEFYAGTLQNDIAILRMDKPVDLINNPHISAACLPDPHTDFVGSRCWTTGWGKDAFGDYGKYQNILKEVDVPIVSHHQCQALLQQTRLGYDFKLHPGFICAGGEEGKDACKGDGGGPMVCERGGSWQVVGVVSWGVGCGQNGVPGVYVRVSHYLDWIRQITNRY</sequence>
<keyword evidence="2" id="KW-0964">Secreted</keyword>
<dbReference type="Pfam" id="PF00089">
    <property type="entry name" value="Trypsin"/>
    <property type="match status" value="1"/>
</dbReference>
<feature type="compositionally biased region" description="Acidic residues" evidence="6">
    <location>
        <begin position="467"/>
        <end position="488"/>
    </location>
</feature>
<comment type="subcellular location">
    <subcellularLocation>
        <location evidence="1">Secreted</location>
    </subcellularLocation>
</comment>
<feature type="region of interest" description="Disordered" evidence="6">
    <location>
        <begin position="452"/>
        <end position="513"/>
    </location>
</feature>
<evidence type="ECO:0000313" key="10">
    <source>
        <dbReference type="EnsemblMetazoa" id="PHUM192460-PA"/>
    </source>
</evidence>
<dbReference type="OrthoDB" id="5949700at2759"/>
<keyword evidence="3" id="KW-1015">Disulfide bond</keyword>
<dbReference type="GeneID" id="8240170"/>
<dbReference type="OMA" id="IYAQPVT"/>
<dbReference type="MEROPS" id="S01.960"/>
<dbReference type="HOGENOM" id="CLU_003791_0_0_1"/>
<reference evidence="9" key="1">
    <citation type="submission" date="2007-04" db="EMBL/GenBank/DDBJ databases">
        <title>Annotation of Pediculus humanus corporis strain USDA.</title>
        <authorList>
            <person name="Kirkness E."/>
            <person name="Hannick L."/>
            <person name="Hass B."/>
            <person name="Bruggner R."/>
            <person name="Lawson D."/>
            <person name="Bidwell S."/>
            <person name="Joardar V."/>
            <person name="Caler E."/>
            <person name="Walenz B."/>
            <person name="Inman J."/>
            <person name="Schobel S."/>
            <person name="Galinsky K."/>
            <person name="Amedeo P."/>
            <person name="Strausberg R."/>
        </authorList>
    </citation>
    <scope>NUCLEOTIDE SEQUENCE</scope>
    <source>
        <strain evidence="9">USDA</strain>
    </source>
</reference>
<dbReference type="RefSeq" id="XP_002425325.1">
    <property type="nucleotide sequence ID" value="XM_002425280.1"/>
</dbReference>
<dbReference type="GO" id="GO:0006508">
    <property type="term" value="P:proteolysis"/>
    <property type="evidence" value="ECO:0007669"/>
    <property type="project" value="InterPro"/>
</dbReference>
<feature type="domain" description="Peptidase S1" evidence="8">
    <location>
        <begin position="830"/>
        <end position="1074"/>
    </location>
</feature>
<gene>
    <name evidence="10" type="primary">8240170</name>
    <name evidence="9" type="ORF">Phum_PHUM192460</name>
</gene>
<evidence type="ECO:0000256" key="1">
    <source>
        <dbReference type="ARBA" id="ARBA00004613"/>
    </source>
</evidence>
<evidence type="ECO:0000256" key="2">
    <source>
        <dbReference type="ARBA" id="ARBA00022525"/>
    </source>
</evidence>
<dbReference type="InterPro" id="IPR001314">
    <property type="entry name" value="Peptidase_S1A"/>
</dbReference>
<reference evidence="10" key="3">
    <citation type="submission" date="2020-05" db="UniProtKB">
        <authorList>
            <consortium name="EnsemblMetazoa"/>
        </authorList>
    </citation>
    <scope>IDENTIFICATION</scope>
    <source>
        <strain evidence="10">USDA</strain>
    </source>
</reference>
<feature type="region of interest" description="Disordered" evidence="6">
    <location>
        <begin position="369"/>
        <end position="388"/>
    </location>
</feature>
<dbReference type="EnsemblMetazoa" id="PHUM192460-RA">
    <property type="protein sequence ID" value="PHUM192460-PA"/>
    <property type="gene ID" value="PHUM192460"/>
</dbReference>
<accession>E0VGT1</accession>
<dbReference type="InterPro" id="IPR001254">
    <property type="entry name" value="Trypsin_dom"/>
</dbReference>
<evidence type="ECO:0000313" key="11">
    <source>
        <dbReference type="Proteomes" id="UP000009046"/>
    </source>
</evidence>
<dbReference type="FunFam" id="2.40.10.10:FF:000038">
    <property type="entry name" value="Serine protease"/>
    <property type="match status" value="1"/>
</dbReference>
<proteinExistence type="predicted"/>
<protein>
    <recommendedName>
        <fullName evidence="4">Phenoloxidase-activating factor 2</fullName>
    </recommendedName>
    <alternativeName>
        <fullName evidence="5">Prophenoloxidase-activating factor II</fullName>
    </alternativeName>
</protein>
<dbReference type="PROSITE" id="PS50240">
    <property type="entry name" value="TRYPSIN_DOM"/>
    <property type="match status" value="1"/>
</dbReference>
<dbReference type="PANTHER" id="PTHR24258:SF142">
    <property type="entry name" value="PEPTIDASE S1 DOMAIN-CONTAINING PROTEIN"/>
    <property type="match status" value="1"/>
</dbReference>
<dbReference type="EMBL" id="AAZO01002234">
    <property type="status" value="NOT_ANNOTATED_CDS"/>
    <property type="molecule type" value="Genomic_DNA"/>
</dbReference>
<dbReference type="GO" id="GO:0005576">
    <property type="term" value="C:extracellular region"/>
    <property type="evidence" value="ECO:0007669"/>
    <property type="project" value="UniProtKB-SubCell"/>
</dbReference>
<dbReference type="STRING" id="121224.E0VGT1"/>
<dbReference type="PRINTS" id="PR00722">
    <property type="entry name" value="CHYMOTRYPSIN"/>
</dbReference>
<organism>
    <name type="scientific">Pediculus humanus subsp. corporis</name>
    <name type="common">Body louse</name>
    <dbReference type="NCBI Taxonomy" id="121224"/>
    <lineage>
        <taxon>Eukaryota</taxon>
        <taxon>Metazoa</taxon>
        <taxon>Ecdysozoa</taxon>
        <taxon>Arthropoda</taxon>
        <taxon>Hexapoda</taxon>
        <taxon>Insecta</taxon>
        <taxon>Pterygota</taxon>
        <taxon>Neoptera</taxon>
        <taxon>Paraneoptera</taxon>
        <taxon>Psocodea</taxon>
        <taxon>Troctomorpha</taxon>
        <taxon>Phthiraptera</taxon>
        <taxon>Anoplura</taxon>
        <taxon>Pediculidae</taxon>
        <taxon>Pediculus</taxon>
    </lineage>
</organism>
<evidence type="ECO:0000313" key="9">
    <source>
        <dbReference type="EMBL" id="EEB12587.1"/>
    </source>
</evidence>
<dbReference type="AlphaFoldDB" id="E0VGT1"/>
<dbReference type="CDD" id="cd00190">
    <property type="entry name" value="Tryp_SPc"/>
    <property type="match status" value="1"/>
</dbReference>
<feature type="chain" id="PRO_5014570090" description="Phenoloxidase-activating factor 2" evidence="7">
    <location>
        <begin position="17"/>
        <end position="1076"/>
    </location>
</feature>
<dbReference type="InterPro" id="IPR009003">
    <property type="entry name" value="Peptidase_S1_PA"/>
</dbReference>
<evidence type="ECO:0000256" key="4">
    <source>
        <dbReference type="ARBA" id="ARBA00068096"/>
    </source>
</evidence>
<name>E0VGT1_PEDHC</name>
<evidence type="ECO:0000256" key="3">
    <source>
        <dbReference type="ARBA" id="ARBA00023157"/>
    </source>
</evidence>
<dbReference type="FunCoup" id="E0VGT1">
    <property type="interactions" value="1"/>
</dbReference>
<dbReference type="GO" id="GO:0004252">
    <property type="term" value="F:serine-type endopeptidase activity"/>
    <property type="evidence" value="ECO:0007669"/>
    <property type="project" value="InterPro"/>
</dbReference>
<dbReference type="KEGG" id="phu:Phum_PHUM192460"/>
<dbReference type="CTD" id="8240170"/>
<dbReference type="VEuPathDB" id="VectorBase:PHUM192460"/>
<reference evidence="9" key="2">
    <citation type="submission" date="2007-04" db="EMBL/GenBank/DDBJ databases">
        <title>The genome of the human body louse.</title>
        <authorList>
            <consortium name="The Human Body Louse Genome Consortium"/>
            <person name="Kirkness E."/>
            <person name="Walenz B."/>
            <person name="Hass B."/>
            <person name="Bruggner R."/>
            <person name="Strausberg R."/>
        </authorList>
    </citation>
    <scope>NUCLEOTIDE SEQUENCE</scope>
    <source>
        <strain evidence="9">USDA</strain>
    </source>
</reference>
<dbReference type="Gene3D" id="2.40.10.10">
    <property type="entry name" value="Trypsin-like serine proteases"/>
    <property type="match status" value="1"/>
</dbReference>
<dbReference type="PANTHER" id="PTHR24258">
    <property type="entry name" value="SERINE PROTEASE-RELATED"/>
    <property type="match status" value="1"/>
</dbReference>